<dbReference type="AlphaFoldDB" id="A0A820KS23"/>
<name>A0A820KS23_9BILA</name>
<dbReference type="Proteomes" id="UP000663836">
    <property type="component" value="Unassembled WGS sequence"/>
</dbReference>
<organism evidence="1 2">
    <name type="scientific">Rotaria sordida</name>
    <dbReference type="NCBI Taxonomy" id="392033"/>
    <lineage>
        <taxon>Eukaryota</taxon>
        <taxon>Metazoa</taxon>
        <taxon>Spiralia</taxon>
        <taxon>Gnathifera</taxon>
        <taxon>Rotifera</taxon>
        <taxon>Eurotatoria</taxon>
        <taxon>Bdelloidea</taxon>
        <taxon>Philodinida</taxon>
        <taxon>Philodinidae</taxon>
        <taxon>Rotaria</taxon>
    </lineage>
</organism>
<proteinExistence type="predicted"/>
<protein>
    <submittedName>
        <fullName evidence="1">Uncharacterized protein</fullName>
    </submittedName>
</protein>
<gene>
    <name evidence="1" type="ORF">JBS370_LOCUS41746</name>
</gene>
<feature type="non-terminal residue" evidence="1">
    <location>
        <position position="172"/>
    </location>
</feature>
<dbReference type="EMBL" id="CAJOBD010048689">
    <property type="protein sequence ID" value="CAF4344720.1"/>
    <property type="molecule type" value="Genomic_DNA"/>
</dbReference>
<evidence type="ECO:0000313" key="2">
    <source>
        <dbReference type="Proteomes" id="UP000663836"/>
    </source>
</evidence>
<reference evidence="1" key="1">
    <citation type="submission" date="2021-02" db="EMBL/GenBank/DDBJ databases">
        <authorList>
            <person name="Nowell W R."/>
        </authorList>
    </citation>
    <scope>NUCLEOTIDE SEQUENCE</scope>
</reference>
<accession>A0A820KS23</accession>
<comment type="caution">
    <text evidence="1">The sequence shown here is derived from an EMBL/GenBank/DDBJ whole genome shotgun (WGS) entry which is preliminary data.</text>
</comment>
<sequence length="172" mass="19469">HFDINNPLSSAFKLVEKQIGSLPVTQLIVSALPQALEEEYAKRKKDINQLIHTTIDLVNSSGHLTTADAARAVTEIFRATNPSSVYEANRHKLNSSIRSIVEQCVKQYIQFQDQIKFLENQSVVQNCIDMLRQQNISYETLMKSNGSNLMQTIIRQQLQSNNKPADILKTVL</sequence>
<feature type="non-terminal residue" evidence="1">
    <location>
        <position position="1"/>
    </location>
</feature>
<evidence type="ECO:0000313" key="1">
    <source>
        <dbReference type="EMBL" id="CAF4344720.1"/>
    </source>
</evidence>